<dbReference type="HOGENOM" id="CLU_012494_12_2_1"/>
<dbReference type="CTD" id="343066"/>
<feature type="active site" evidence="3">
    <location>
        <position position="347"/>
    </location>
</feature>
<dbReference type="PANTHER" id="PTHR48081:SF32">
    <property type="entry name" value="ALPHA_BETA HYDROLASE FOLD-3 DOMAIN-CONTAINING PROTEIN"/>
    <property type="match status" value="1"/>
</dbReference>
<evidence type="ECO:0000256" key="2">
    <source>
        <dbReference type="ARBA" id="ARBA00022801"/>
    </source>
</evidence>
<sequence>MALPWLVLLLALPIFFLGVFVWAVFEHFLTTDVPATLQHPAKLRFLHCIFLYLITLGNIFEKLGICSMPKFIRFLHDSVRIKKDPELVVTDLRFGTIPVRLFQPKAASSRPRRGIIFYHGGGTVFGSLDCYHGLCNYLARETDSVLLMIGYRKVPDHHSPALFQDCMNASIHFLKALETYGVDPSRVVVCGDSIGGAVVAAITQALVGRSDLPRIRAQVLIYPLVQVFCLQLPSYQQNQNVPFLSRKFLVTCVCNYLAIDLSWRDAILNGTCVPPDVWRKYEKWLSPDNIPKKFKNRGYQPWSPGPFNEAAYLEATHMLEVENSPLIADDEVIAQLPESFLVSCENDILRDDSLLYKKRLEDQGVRVTWYHLEDGFHGSILFFDKKALFFPCSLKIVNAIVSYAKGI</sequence>
<keyword evidence="2" id="KW-0378">Hydrolase</keyword>
<dbReference type="GO" id="GO:0052689">
    <property type="term" value="F:carboxylic ester hydrolase activity"/>
    <property type="evidence" value="ECO:0007669"/>
    <property type="project" value="InterPro"/>
</dbReference>
<dbReference type="RefSeq" id="XP_003891183.1">
    <property type="nucleotide sequence ID" value="XM_003891134.4"/>
</dbReference>
<gene>
    <name evidence="6" type="primary">AADACL4</name>
</gene>
<dbReference type="AlphaFoldDB" id="A0A096MNX0"/>
<dbReference type="OMA" id="MIGYRKL"/>
<dbReference type="STRING" id="9555.ENSPANP00000001394"/>
<dbReference type="InterPro" id="IPR029058">
    <property type="entry name" value="AB_hydrolase_fold"/>
</dbReference>
<feature type="transmembrane region" description="Helical" evidence="4">
    <location>
        <begin position="6"/>
        <end position="29"/>
    </location>
</feature>
<keyword evidence="7" id="KW-1185">Reference proteome</keyword>
<feature type="active site" evidence="3">
    <location>
        <position position="193"/>
    </location>
</feature>
<keyword evidence="4" id="KW-0472">Membrane</keyword>
<evidence type="ECO:0000259" key="5">
    <source>
        <dbReference type="Pfam" id="PF07859"/>
    </source>
</evidence>
<dbReference type="Bgee" id="ENSPANG00000009070">
    <property type="expression patterns" value="Expressed in zone of skin"/>
</dbReference>
<dbReference type="InterPro" id="IPR017157">
    <property type="entry name" value="Arylacetamide_deacetylase"/>
</dbReference>
<dbReference type="SUPFAM" id="SSF53474">
    <property type="entry name" value="alpha/beta-Hydrolases"/>
    <property type="match status" value="1"/>
</dbReference>
<evidence type="ECO:0000313" key="7">
    <source>
        <dbReference type="Proteomes" id="UP000028761"/>
    </source>
</evidence>
<dbReference type="GO" id="GO:0016020">
    <property type="term" value="C:membrane"/>
    <property type="evidence" value="ECO:0007669"/>
    <property type="project" value="InterPro"/>
</dbReference>
<dbReference type="GeneID" id="101026601"/>
<dbReference type="eggNOG" id="KOG1515">
    <property type="taxonomic scope" value="Eukaryota"/>
</dbReference>
<feature type="domain" description="Alpha/beta hydrolase fold-3" evidence="5">
    <location>
        <begin position="115"/>
        <end position="269"/>
    </location>
</feature>
<dbReference type="Ensembl" id="ENSPANT00000024953.3">
    <property type="protein sequence ID" value="ENSPANP00000001394.1"/>
    <property type="gene ID" value="ENSPANG00000009070.3"/>
</dbReference>
<keyword evidence="4" id="KW-1133">Transmembrane helix</keyword>
<dbReference type="KEGG" id="panu:101026601"/>
<dbReference type="GeneTree" id="ENSGT00940000157630"/>
<feature type="transmembrane region" description="Helical" evidence="4">
    <location>
        <begin position="41"/>
        <end position="60"/>
    </location>
</feature>
<organism evidence="6 7">
    <name type="scientific">Papio anubis</name>
    <name type="common">Olive baboon</name>
    <dbReference type="NCBI Taxonomy" id="9555"/>
    <lineage>
        <taxon>Eukaryota</taxon>
        <taxon>Metazoa</taxon>
        <taxon>Chordata</taxon>
        <taxon>Craniata</taxon>
        <taxon>Vertebrata</taxon>
        <taxon>Euteleostomi</taxon>
        <taxon>Mammalia</taxon>
        <taxon>Eutheria</taxon>
        <taxon>Euarchontoglires</taxon>
        <taxon>Primates</taxon>
        <taxon>Haplorrhini</taxon>
        <taxon>Catarrhini</taxon>
        <taxon>Cercopithecidae</taxon>
        <taxon>Cercopithecinae</taxon>
        <taxon>Papio</taxon>
    </lineage>
</organism>
<keyword evidence="4" id="KW-0812">Transmembrane</keyword>
<proteinExistence type="inferred from homology"/>
<protein>
    <submittedName>
        <fullName evidence="6">Arylacetamide deacetylase like 4</fullName>
    </submittedName>
</protein>
<evidence type="ECO:0000313" key="6">
    <source>
        <dbReference type="Ensembl" id="ENSPANP00000001394.1"/>
    </source>
</evidence>
<reference evidence="6" key="2">
    <citation type="submission" date="2025-08" db="UniProtKB">
        <authorList>
            <consortium name="Ensembl"/>
        </authorList>
    </citation>
    <scope>IDENTIFICATION</scope>
</reference>
<comment type="similarity">
    <text evidence="1">Belongs to the 'GDXG' lipolytic enzyme family.</text>
</comment>
<evidence type="ECO:0000256" key="3">
    <source>
        <dbReference type="PIRSR" id="PIRSR037251-1"/>
    </source>
</evidence>
<reference evidence="6 7" key="1">
    <citation type="submission" date="2012-03" db="EMBL/GenBank/DDBJ databases">
        <title>Whole Genome Assembly of Papio anubis.</title>
        <authorList>
            <person name="Liu Y.L."/>
            <person name="Abraham K.A."/>
            <person name="Akbar H.A."/>
            <person name="Ali S.A."/>
            <person name="Anosike U.A."/>
            <person name="Aqrawi P.A."/>
            <person name="Arias F.A."/>
            <person name="Attaway T.A."/>
            <person name="Awwad R.A."/>
            <person name="Babu C.B."/>
            <person name="Bandaranaike D.B."/>
            <person name="Battles P.B."/>
            <person name="Bell A.B."/>
            <person name="Beltran B.B."/>
            <person name="Berhane-Mersha D.B."/>
            <person name="Bess C.B."/>
            <person name="Bickham C.B."/>
            <person name="Bolden T.B."/>
            <person name="Carter K.C."/>
            <person name="Chau D.C."/>
            <person name="Chavez A.C."/>
            <person name="Clerc-Blankenburg K.C."/>
            <person name="Coyle M.C."/>
            <person name="Dao M.D."/>
            <person name="Davila M.L.D."/>
            <person name="Davy-Carroll L.D."/>
            <person name="Denson S.D."/>
            <person name="Dinh H.D."/>
            <person name="Fernandez S.F."/>
            <person name="Fernando P.F."/>
            <person name="Forbes L.F."/>
            <person name="Francis C.F."/>
            <person name="Francisco L.F."/>
            <person name="Fu Q.F."/>
            <person name="Garcia-Iii R.G."/>
            <person name="Garrett T.G."/>
            <person name="Gross S.G."/>
            <person name="Gubbala S.G."/>
            <person name="Hirani K.H."/>
            <person name="Hogues M.H."/>
            <person name="Hollins B.H."/>
            <person name="Jackson L.J."/>
            <person name="Javaid M.J."/>
            <person name="Jhangiani S.J."/>
            <person name="Johnson A.J."/>
            <person name="Johnson B.J."/>
            <person name="Jones J.J."/>
            <person name="Joshi V.J."/>
            <person name="Kalu J.K."/>
            <person name="Khan N.K."/>
            <person name="Korchina V.K."/>
            <person name="Kovar C.K."/>
            <person name="Lago L.L."/>
            <person name="Lara F.L."/>
            <person name="Le T.-K.L."/>
            <person name="Lee S.L."/>
            <person name="Legall-Iii F.L."/>
            <person name="Lemon S.L."/>
            <person name="Liu J.L."/>
            <person name="Liu Y.-S.L."/>
            <person name="Liyanage D.L."/>
            <person name="Lopez J.L."/>
            <person name="Lorensuhewa L.L."/>
            <person name="Mata R.M."/>
            <person name="Mathew T.M."/>
            <person name="Mercado C.M."/>
            <person name="Mercado I.M."/>
            <person name="Morales K.M."/>
            <person name="Morgan M.M."/>
            <person name="Munidasa M.M."/>
            <person name="Ngo D.N."/>
            <person name="Nguyen L.N."/>
            <person name="Nguyen T.N."/>
            <person name="Nguyen N.N."/>
            <person name="Obregon M.O."/>
            <person name="Okwuonu G.O."/>
            <person name="Ongeri F.O."/>
            <person name="Onwere C.O."/>
            <person name="Osifeso I.O."/>
            <person name="Parra A.P."/>
            <person name="Patil S.P."/>
            <person name="Perez A.P."/>
            <person name="Perez Y.P."/>
            <person name="Pham C.P."/>
            <person name="Pu L.-L.P."/>
            <person name="Puazo M.P."/>
            <person name="Quiroz J.Q."/>
            <person name="Rouhana J.R."/>
            <person name="Ruiz M.R."/>
            <person name="Ruiz S.-J.R."/>
            <person name="Saada N.S."/>
            <person name="Santibanez J.S."/>
            <person name="Scheel M.S."/>
            <person name="Schneider B.S."/>
            <person name="Simmons D.S."/>
            <person name="Sisson I.S."/>
            <person name="Tang L.-Y.T."/>
            <person name="Thornton R.T."/>
            <person name="Tisius J.T."/>
            <person name="Toledanes G.T."/>
            <person name="Trejos Z.T."/>
            <person name="Usmani K.U."/>
            <person name="Varghese R.V."/>
            <person name="Vattathil S.V."/>
            <person name="Vee V.V."/>
            <person name="Walker D.W."/>
            <person name="Weissenberger G.W."/>
            <person name="White C.W."/>
            <person name="Williams A.W."/>
            <person name="Woodworth J.W."/>
            <person name="Wright R.W."/>
            <person name="Zhu Y.Z."/>
            <person name="Han Y.H."/>
            <person name="Newsham I.N."/>
            <person name="Nazareth L.N."/>
            <person name="Worley K.W."/>
            <person name="Muzny D.M."/>
            <person name="Rogers J.R."/>
            <person name="Gibbs R.G."/>
        </authorList>
    </citation>
    <scope>NUCLEOTIDE SEQUENCE [LARGE SCALE GENOMIC DNA]</scope>
</reference>
<dbReference type="PIRSF" id="PIRSF037251">
    <property type="entry name" value="Arylacetamide_deacetylase"/>
    <property type="match status" value="1"/>
</dbReference>
<dbReference type="Pfam" id="PF07859">
    <property type="entry name" value="Abhydrolase_3"/>
    <property type="match status" value="2"/>
</dbReference>
<dbReference type="Gene3D" id="3.40.50.1820">
    <property type="entry name" value="alpha/beta hydrolase"/>
    <property type="match status" value="1"/>
</dbReference>
<evidence type="ECO:0000256" key="4">
    <source>
        <dbReference type="SAM" id="Phobius"/>
    </source>
</evidence>
<feature type="active site" evidence="3">
    <location>
        <position position="377"/>
    </location>
</feature>
<dbReference type="MEROPS" id="S09.A48"/>
<accession>A0A096MNX0</accession>
<evidence type="ECO:0000256" key="1">
    <source>
        <dbReference type="ARBA" id="ARBA00010515"/>
    </source>
</evidence>
<name>A0A096MNX0_PAPAN</name>
<dbReference type="OrthoDB" id="408631at2759"/>
<dbReference type="ESTHER" id="papan-a0a096mnx0">
    <property type="family name" value="Arylacetamide_deacetylase"/>
</dbReference>
<dbReference type="Proteomes" id="UP000028761">
    <property type="component" value="Chromosome 1"/>
</dbReference>
<reference evidence="6" key="3">
    <citation type="submission" date="2025-09" db="UniProtKB">
        <authorList>
            <consortium name="Ensembl"/>
        </authorList>
    </citation>
    <scope>IDENTIFICATION</scope>
</reference>
<dbReference type="PANTHER" id="PTHR48081">
    <property type="entry name" value="AB HYDROLASE SUPERFAMILY PROTEIN C4A8.06C"/>
    <property type="match status" value="1"/>
</dbReference>
<feature type="domain" description="Alpha/beta hydrolase fold-3" evidence="5">
    <location>
        <begin position="311"/>
        <end position="379"/>
    </location>
</feature>
<dbReference type="InterPro" id="IPR050300">
    <property type="entry name" value="GDXG_lipolytic_enzyme"/>
</dbReference>
<dbReference type="InterPro" id="IPR013094">
    <property type="entry name" value="AB_hydrolase_3"/>
</dbReference>